<organism evidence="2 3">
    <name type="scientific">Colwellia demingiae</name>
    <dbReference type="NCBI Taxonomy" id="89401"/>
    <lineage>
        <taxon>Bacteria</taxon>
        <taxon>Pseudomonadati</taxon>
        <taxon>Pseudomonadota</taxon>
        <taxon>Gammaproteobacteria</taxon>
        <taxon>Alteromonadales</taxon>
        <taxon>Colwelliaceae</taxon>
        <taxon>Colwellia</taxon>
    </lineage>
</organism>
<feature type="transmembrane region" description="Helical" evidence="1">
    <location>
        <begin position="339"/>
        <end position="359"/>
    </location>
</feature>
<accession>A0A5C6QDU4</accession>
<feature type="transmembrane region" description="Helical" evidence="1">
    <location>
        <begin position="527"/>
        <end position="547"/>
    </location>
</feature>
<dbReference type="PANTHER" id="PTHR30569:SF0">
    <property type="entry name" value="CYTOSINE PERMEASE"/>
    <property type="match status" value="1"/>
</dbReference>
<keyword evidence="3" id="KW-1185">Reference proteome</keyword>
<evidence type="ECO:0000313" key="2">
    <source>
        <dbReference type="EMBL" id="TWX66890.1"/>
    </source>
</evidence>
<feature type="transmembrane region" description="Helical" evidence="1">
    <location>
        <begin position="407"/>
        <end position="424"/>
    </location>
</feature>
<gene>
    <name evidence="2" type="ORF">ESZ36_15175</name>
</gene>
<dbReference type="RefSeq" id="WP_146789410.1">
    <property type="nucleotide sequence ID" value="NZ_VOLT01000007.1"/>
</dbReference>
<feature type="transmembrane region" description="Helical" evidence="1">
    <location>
        <begin position="212"/>
        <end position="236"/>
    </location>
</feature>
<dbReference type="AlphaFoldDB" id="A0A5C6QDU4"/>
<reference evidence="2 3" key="1">
    <citation type="submission" date="2019-07" db="EMBL/GenBank/DDBJ databases">
        <title>Genomes of sea-ice associated Colwellia species.</title>
        <authorList>
            <person name="Bowman J.P."/>
        </authorList>
    </citation>
    <scope>NUCLEOTIDE SEQUENCE [LARGE SCALE GENOMIC DNA]</scope>
    <source>
        <strain evidence="2 3">ACAM 459</strain>
    </source>
</reference>
<feature type="transmembrane region" description="Helical" evidence="1">
    <location>
        <begin position="169"/>
        <end position="192"/>
    </location>
</feature>
<dbReference type="GO" id="GO:0005886">
    <property type="term" value="C:plasma membrane"/>
    <property type="evidence" value="ECO:0007669"/>
    <property type="project" value="TreeGrafter"/>
</dbReference>
<sequence>MSTAAEFETEPVSADKLQSGKTFAASYAGEHVAGTEFVIGALFVAWGVGTGDILWGLLLGNLLAVLTWALVTAPIATDTRLTLYAYLEKIAGPGTIKLYSVINGVLFCILAGAMITVSASAVKIIFGIAPQTEWYPTDLSFVLVALAVGAVVVLMAMKGFKKLAAFAEICAPWMILMFVVGALVLMPTLVAATDSVASISSFNDFLIVADQYIWVDTGGDIGFWHVAAFAWICNLAMHGSMGDMTIFRFAKSSKYGYYSALGMFIGHYVAWICAGIMGAAAALLLKASITELDAGVVAFQALGSAGILAVIIAGWTTSNPTIYRAGLAFQSLNYKWDRTKVTMVVGIVTTIIACFPFVFTQLLGFLGIMGLMLAPVGAIIVAEHWLFPKLGFTRYWSKYKGNNTNKAAMITWLLSLGVSYYLVIADVLHMFFILVPIWLFATVVYSGLASIMGAKETYPEAAIAEQAELARKEAEVAYLSSPVCSAQAASNDVPALAKLAKYISWAALAGCAYMGVMSYITQDIETIRTWLMAPTLVYFFTATYAYLAQSSSEEVSVEVTANNAA</sequence>
<protein>
    <submittedName>
        <fullName evidence="2">Nucleoside transporter</fullName>
    </submittedName>
</protein>
<dbReference type="OrthoDB" id="9770247at2"/>
<dbReference type="EMBL" id="VOLT01000007">
    <property type="protein sequence ID" value="TWX66890.1"/>
    <property type="molecule type" value="Genomic_DNA"/>
</dbReference>
<dbReference type="Proteomes" id="UP000321822">
    <property type="component" value="Unassembled WGS sequence"/>
</dbReference>
<feature type="transmembrane region" description="Helical" evidence="1">
    <location>
        <begin position="365"/>
        <end position="386"/>
    </location>
</feature>
<feature type="transmembrane region" description="Helical" evidence="1">
    <location>
        <begin position="257"/>
        <end position="285"/>
    </location>
</feature>
<feature type="transmembrane region" description="Helical" evidence="1">
    <location>
        <begin position="502"/>
        <end position="521"/>
    </location>
</feature>
<keyword evidence="1" id="KW-0812">Transmembrane</keyword>
<proteinExistence type="predicted"/>
<feature type="transmembrane region" description="Helical" evidence="1">
    <location>
        <begin position="139"/>
        <end position="157"/>
    </location>
</feature>
<dbReference type="InterPro" id="IPR030191">
    <property type="entry name" value="CodB"/>
</dbReference>
<comment type="caution">
    <text evidence="2">The sequence shown here is derived from an EMBL/GenBank/DDBJ whole genome shotgun (WGS) entry which is preliminary data.</text>
</comment>
<feature type="transmembrane region" description="Helical" evidence="1">
    <location>
        <begin position="53"/>
        <end position="77"/>
    </location>
</feature>
<name>A0A5C6QDU4_9GAMM</name>
<feature type="transmembrane region" description="Helical" evidence="1">
    <location>
        <begin position="98"/>
        <end position="119"/>
    </location>
</feature>
<dbReference type="Gene3D" id="1.10.4160.10">
    <property type="entry name" value="Hydantoin permease"/>
    <property type="match status" value="1"/>
</dbReference>
<keyword evidence="1" id="KW-1133">Transmembrane helix</keyword>
<evidence type="ECO:0000256" key="1">
    <source>
        <dbReference type="SAM" id="Phobius"/>
    </source>
</evidence>
<dbReference type="PANTHER" id="PTHR30569">
    <property type="entry name" value="CYTOSINE TRANSPORTER CODB"/>
    <property type="match status" value="1"/>
</dbReference>
<feature type="transmembrane region" description="Helical" evidence="1">
    <location>
        <begin position="297"/>
        <end position="318"/>
    </location>
</feature>
<dbReference type="GO" id="GO:0015209">
    <property type="term" value="F:cytosine transmembrane transporter activity"/>
    <property type="evidence" value="ECO:0007669"/>
    <property type="project" value="InterPro"/>
</dbReference>
<evidence type="ECO:0000313" key="3">
    <source>
        <dbReference type="Proteomes" id="UP000321822"/>
    </source>
</evidence>
<keyword evidence="1" id="KW-0472">Membrane</keyword>
<feature type="transmembrane region" description="Helical" evidence="1">
    <location>
        <begin position="430"/>
        <end position="448"/>
    </location>
</feature>